<reference evidence="1" key="1">
    <citation type="submission" date="2014-09" db="EMBL/GenBank/DDBJ databases">
        <authorList>
            <person name="Magalhaes I.L.F."/>
            <person name="Oliveira U."/>
            <person name="Santos F.R."/>
            <person name="Vidigal T.H.D.A."/>
            <person name="Brescovit A.D."/>
            <person name="Santos A.J."/>
        </authorList>
    </citation>
    <scope>NUCLEOTIDE SEQUENCE</scope>
    <source>
        <tissue evidence="1">Shoot tissue taken approximately 20 cm above the soil surface</tissue>
    </source>
</reference>
<dbReference type="EMBL" id="GBRH01177623">
    <property type="protein sequence ID" value="JAE20273.1"/>
    <property type="molecule type" value="Transcribed_RNA"/>
</dbReference>
<dbReference type="AlphaFoldDB" id="A0A0A9GHV4"/>
<evidence type="ECO:0000313" key="1">
    <source>
        <dbReference type="EMBL" id="JAE20273.1"/>
    </source>
</evidence>
<name>A0A0A9GHV4_ARUDO</name>
<accession>A0A0A9GHV4</accession>
<protein>
    <submittedName>
        <fullName evidence="1">Uncharacterized protein</fullName>
    </submittedName>
</protein>
<organism evidence="1">
    <name type="scientific">Arundo donax</name>
    <name type="common">Giant reed</name>
    <name type="synonym">Donax arundinaceus</name>
    <dbReference type="NCBI Taxonomy" id="35708"/>
    <lineage>
        <taxon>Eukaryota</taxon>
        <taxon>Viridiplantae</taxon>
        <taxon>Streptophyta</taxon>
        <taxon>Embryophyta</taxon>
        <taxon>Tracheophyta</taxon>
        <taxon>Spermatophyta</taxon>
        <taxon>Magnoliopsida</taxon>
        <taxon>Liliopsida</taxon>
        <taxon>Poales</taxon>
        <taxon>Poaceae</taxon>
        <taxon>PACMAD clade</taxon>
        <taxon>Arundinoideae</taxon>
        <taxon>Arundineae</taxon>
        <taxon>Arundo</taxon>
    </lineage>
</organism>
<sequence>MCLYQALPFLHHFQTS</sequence>
<proteinExistence type="predicted"/>
<reference evidence="1" key="2">
    <citation type="journal article" date="2015" name="Data Brief">
        <title>Shoot transcriptome of the giant reed, Arundo donax.</title>
        <authorList>
            <person name="Barrero R.A."/>
            <person name="Guerrero F.D."/>
            <person name="Moolhuijzen P."/>
            <person name="Goolsby J.A."/>
            <person name="Tidwell J."/>
            <person name="Bellgard S.E."/>
            <person name="Bellgard M.I."/>
        </authorList>
    </citation>
    <scope>NUCLEOTIDE SEQUENCE</scope>
    <source>
        <tissue evidence="1">Shoot tissue taken approximately 20 cm above the soil surface</tissue>
    </source>
</reference>